<reference evidence="2 3" key="1">
    <citation type="submission" date="2019-03" db="EMBL/GenBank/DDBJ databases">
        <title>Single cell metagenomics reveals metabolic interactions within the superorganism composed of flagellate Streblomastix strix and complex community of Bacteroidetes bacteria on its surface.</title>
        <authorList>
            <person name="Treitli S.C."/>
            <person name="Kolisko M."/>
            <person name="Husnik F."/>
            <person name="Keeling P."/>
            <person name="Hampl V."/>
        </authorList>
    </citation>
    <scope>NUCLEOTIDE SEQUENCE [LARGE SCALE GENOMIC DNA]</scope>
    <source>
        <strain evidence="2">ST1C</strain>
    </source>
</reference>
<evidence type="ECO:0000313" key="2">
    <source>
        <dbReference type="EMBL" id="KAA6384874.1"/>
    </source>
</evidence>
<name>A0A5J4VQL3_9EUKA</name>
<sequence>MTRRTSFTNKRSTSRDSYQTPNYANLVQQNPLQVAAQPQLTFVNTFRQNFEIDPLDPDQTIATPEEVPQNAITAAQGLLAGLSIIYMDETTRLQFCRAISTHNPRVNLLSTLMLISAMEIRHVISTPNDYTTNLQNLHAK</sequence>
<dbReference type="Proteomes" id="UP000324800">
    <property type="component" value="Unassembled WGS sequence"/>
</dbReference>
<comment type="caution">
    <text evidence="2">The sequence shown here is derived from an EMBL/GenBank/DDBJ whole genome shotgun (WGS) entry which is preliminary data.</text>
</comment>
<gene>
    <name evidence="2" type="ORF">EZS28_019598</name>
</gene>
<evidence type="ECO:0000313" key="3">
    <source>
        <dbReference type="Proteomes" id="UP000324800"/>
    </source>
</evidence>
<organism evidence="2 3">
    <name type="scientific">Streblomastix strix</name>
    <dbReference type="NCBI Taxonomy" id="222440"/>
    <lineage>
        <taxon>Eukaryota</taxon>
        <taxon>Metamonada</taxon>
        <taxon>Preaxostyla</taxon>
        <taxon>Oxymonadida</taxon>
        <taxon>Streblomastigidae</taxon>
        <taxon>Streblomastix</taxon>
    </lineage>
</organism>
<evidence type="ECO:0000256" key="1">
    <source>
        <dbReference type="SAM" id="MobiDB-lite"/>
    </source>
</evidence>
<accession>A0A5J4VQL3</accession>
<proteinExistence type="predicted"/>
<feature type="region of interest" description="Disordered" evidence="1">
    <location>
        <begin position="1"/>
        <end position="22"/>
    </location>
</feature>
<dbReference type="EMBL" id="SNRW01005536">
    <property type="protein sequence ID" value="KAA6384874.1"/>
    <property type="molecule type" value="Genomic_DNA"/>
</dbReference>
<dbReference type="AlphaFoldDB" id="A0A5J4VQL3"/>
<protein>
    <submittedName>
        <fullName evidence="2">Uncharacterized protein</fullName>
    </submittedName>
</protein>